<proteinExistence type="inferred from homology"/>
<dbReference type="Proteomes" id="UP000244956">
    <property type="component" value="Unassembled WGS sequence"/>
</dbReference>
<dbReference type="GO" id="GO:0003677">
    <property type="term" value="F:DNA binding"/>
    <property type="evidence" value="ECO:0007669"/>
    <property type="project" value="UniProtKB-KW"/>
</dbReference>
<dbReference type="OrthoDB" id="1098508at2"/>
<gene>
    <name evidence="5" type="ORF">DDZ16_06755</name>
</gene>
<comment type="caution">
    <text evidence="5">The sequence shown here is derived from an EMBL/GenBank/DDBJ whole genome shotgun (WGS) entry which is preliminary data.</text>
</comment>
<evidence type="ECO:0000256" key="4">
    <source>
        <dbReference type="ARBA" id="ARBA00023163"/>
    </source>
</evidence>
<dbReference type="SUPFAM" id="SSF46785">
    <property type="entry name" value="Winged helix' DNA-binding domain"/>
    <property type="match status" value="1"/>
</dbReference>
<evidence type="ECO:0000256" key="1">
    <source>
        <dbReference type="ARBA" id="ARBA00011046"/>
    </source>
</evidence>
<organism evidence="5 6">
    <name type="scientific">Marinilabilia rubra</name>
    <dbReference type="NCBI Taxonomy" id="2162893"/>
    <lineage>
        <taxon>Bacteria</taxon>
        <taxon>Pseudomonadati</taxon>
        <taxon>Bacteroidota</taxon>
        <taxon>Bacteroidia</taxon>
        <taxon>Marinilabiliales</taxon>
        <taxon>Marinilabiliaceae</taxon>
        <taxon>Marinilabilia</taxon>
    </lineage>
</organism>
<keyword evidence="3" id="KW-0238">DNA-binding</keyword>
<keyword evidence="2" id="KW-0805">Transcription regulation</keyword>
<dbReference type="InterPro" id="IPR036390">
    <property type="entry name" value="WH_DNA-bd_sf"/>
</dbReference>
<name>A0A2U2BAF9_9BACT</name>
<dbReference type="Gene3D" id="1.10.10.10">
    <property type="entry name" value="Winged helix-like DNA-binding domain superfamily/Winged helix DNA-binding domain"/>
    <property type="match status" value="1"/>
</dbReference>
<dbReference type="PIRSF" id="PIRSF019455">
    <property type="entry name" value="CopR_AtkY"/>
    <property type="match status" value="1"/>
</dbReference>
<comment type="similarity">
    <text evidence="1">Belongs to the BlaI transcriptional regulatory family.</text>
</comment>
<keyword evidence="6" id="KW-1185">Reference proteome</keyword>
<evidence type="ECO:0000313" key="5">
    <source>
        <dbReference type="EMBL" id="PWE00055.1"/>
    </source>
</evidence>
<evidence type="ECO:0000256" key="2">
    <source>
        <dbReference type="ARBA" id="ARBA00023015"/>
    </source>
</evidence>
<sequence>MKELTKAEEQIMHRLWQMDNATVRQIIDQLPEPAPAYNTVSTIVRILERKGFVDHIAEGKGHVYFTIISKQEYTRKFMKRFISNYFENSFKNLVSFFAKNDKMDLNEFDDLVAEVRKELENNKNKRQ</sequence>
<dbReference type="Pfam" id="PF03965">
    <property type="entry name" value="Penicillinase_R"/>
    <property type="match status" value="1"/>
</dbReference>
<evidence type="ECO:0000313" key="6">
    <source>
        <dbReference type="Proteomes" id="UP000244956"/>
    </source>
</evidence>
<evidence type="ECO:0000256" key="3">
    <source>
        <dbReference type="ARBA" id="ARBA00023125"/>
    </source>
</evidence>
<dbReference type="EMBL" id="QEWP01000004">
    <property type="protein sequence ID" value="PWE00055.1"/>
    <property type="molecule type" value="Genomic_DNA"/>
</dbReference>
<dbReference type="InterPro" id="IPR036388">
    <property type="entry name" value="WH-like_DNA-bd_sf"/>
</dbReference>
<dbReference type="RefSeq" id="WP_109263678.1">
    <property type="nucleotide sequence ID" value="NZ_QEWP01000004.1"/>
</dbReference>
<dbReference type="Gene3D" id="1.10.4040.10">
    <property type="entry name" value="Penicillinase repressor domain"/>
    <property type="match status" value="1"/>
</dbReference>
<dbReference type="GO" id="GO:0045892">
    <property type="term" value="P:negative regulation of DNA-templated transcription"/>
    <property type="evidence" value="ECO:0007669"/>
    <property type="project" value="InterPro"/>
</dbReference>
<accession>A0A2U2BAF9</accession>
<keyword evidence="4" id="KW-0804">Transcription</keyword>
<protein>
    <submittedName>
        <fullName evidence="5">CopY family transcriptional repressor</fullName>
    </submittedName>
</protein>
<dbReference type="InterPro" id="IPR005650">
    <property type="entry name" value="BlaI_family"/>
</dbReference>
<dbReference type="AlphaFoldDB" id="A0A2U2BAF9"/>
<reference evidence="5 6" key="1">
    <citation type="submission" date="2018-05" db="EMBL/GenBank/DDBJ databases">
        <title>Marinilabilia rubrum sp. nov., isolated from saltern sediment.</title>
        <authorList>
            <person name="Zhang R."/>
        </authorList>
    </citation>
    <scope>NUCLEOTIDE SEQUENCE [LARGE SCALE GENOMIC DNA]</scope>
    <source>
        <strain evidence="5 6">WTE16</strain>
    </source>
</reference>